<gene>
    <name evidence="1" type="ORF">AKJ65_08065</name>
</gene>
<organism evidence="1 2">
    <name type="scientific">candidate division MSBL1 archaeon SCGC-AAA259E19</name>
    <dbReference type="NCBI Taxonomy" id="1698264"/>
    <lineage>
        <taxon>Archaea</taxon>
        <taxon>Methanobacteriati</taxon>
        <taxon>Methanobacteriota</taxon>
        <taxon>candidate division MSBL1</taxon>
    </lineage>
</organism>
<dbReference type="EMBL" id="LHXO01000187">
    <property type="protein sequence ID" value="KXA92093.1"/>
    <property type="molecule type" value="Genomic_DNA"/>
</dbReference>
<accession>A0A133UD37</accession>
<name>A0A133UD37_9EURY</name>
<dbReference type="AlphaFoldDB" id="A0A133UD37"/>
<comment type="caution">
    <text evidence="1">The sequence shown here is derived from an EMBL/GenBank/DDBJ whole genome shotgun (WGS) entry which is preliminary data.</text>
</comment>
<sequence>MVEVELEYFQVLPEVVFPNASEDSQPGLQEAFRLNCGAFSMVLSCLVFSKFAISTEGLLLRCHLSIFEFL</sequence>
<keyword evidence="2" id="KW-1185">Reference proteome</keyword>
<evidence type="ECO:0000313" key="2">
    <source>
        <dbReference type="Proteomes" id="UP000070284"/>
    </source>
</evidence>
<dbReference type="Proteomes" id="UP000070284">
    <property type="component" value="Unassembled WGS sequence"/>
</dbReference>
<reference evidence="1 2" key="1">
    <citation type="journal article" date="2016" name="Sci. Rep.">
        <title>Metabolic traits of an uncultured archaeal lineage -MSBL1- from brine pools of the Red Sea.</title>
        <authorList>
            <person name="Mwirichia R."/>
            <person name="Alam I."/>
            <person name="Rashid M."/>
            <person name="Vinu M."/>
            <person name="Ba-Alawi W."/>
            <person name="Anthony Kamau A."/>
            <person name="Kamanda Ngugi D."/>
            <person name="Goker M."/>
            <person name="Klenk H.P."/>
            <person name="Bajic V."/>
            <person name="Stingl U."/>
        </authorList>
    </citation>
    <scope>NUCLEOTIDE SEQUENCE [LARGE SCALE GENOMIC DNA]</scope>
    <source>
        <strain evidence="1">SCGC-AAA259E19</strain>
    </source>
</reference>
<proteinExistence type="predicted"/>
<evidence type="ECO:0000313" key="1">
    <source>
        <dbReference type="EMBL" id="KXA92093.1"/>
    </source>
</evidence>
<protein>
    <submittedName>
        <fullName evidence="1">Uncharacterized protein</fullName>
    </submittedName>
</protein>